<gene>
    <name evidence="1" type="ORF">ENL21_04665</name>
</gene>
<organism evidence="1">
    <name type="scientific">Caldithrix abyssi</name>
    <dbReference type="NCBI Taxonomy" id="187145"/>
    <lineage>
        <taxon>Bacteria</taxon>
        <taxon>Pseudomonadati</taxon>
        <taxon>Calditrichota</taxon>
        <taxon>Calditrichia</taxon>
        <taxon>Calditrichales</taxon>
        <taxon>Calditrichaceae</taxon>
        <taxon>Caldithrix</taxon>
    </lineage>
</organism>
<reference evidence="1" key="1">
    <citation type="journal article" date="2020" name="mSystems">
        <title>Genome- and Community-Level Interaction Insights into Carbon Utilization and Element Cycling Functions of Hydrothermarchaeota in Hydrothermal Sediment.</title>
        <authorList>
            <person name="Zhou Z."/>
            <person name="Liu Y."/>
            <person name="Xu W."/>
            <person name="Pan J."/>
            <person name="Luo Z.H."/>
            <person name="Li M."/>
        </authorList>
    </citation>
    <scope>NUCLEOTIDE SEQUENCE [LARGE SCALE GENOMIC DNA]</scope>
    <source>
        <strain evidence="1">HyVt-76</strain>
    </source>
</reference>
<proteinExistence type="predicted"/>
<protein>
    <submittedName>
        <fullName evidence="1">HlyD family efflux transporter periplasmic adaptor subunit</fullName>
    </submittedName>
</protein>
<feature type="non-terminal residue" evidence="1">
    <location>
        <position position="183"/>
    </location>
</feature>
<accession>A0A7V5H388</accession>
<comment type="caution">
    <text evidence="1">The sequence shown here is derived from an EMBL/GenBank/DDBJ whole genome shotgun (WGS) entry which is preliminary data.</text>
</comment>
<dbReference type="InterPro" id="IPR011053">
    <property type="entry name" value="Single_hybrid_motif"/>
</dbReference>
<dbReference type="Gene3D" id="2.40.50.100">
    <property type="match status" value="1"/>
</dbReference>
<dbReference type="Proteomes" id="UP000886111">
    <property type="component" value="Unassembled WGS sequence"/>
</dbReference>
<evidence type="ECO:0000313" key="1">
    <source>
        <dbReference type="EMBL" id="HHE55051.1"/>
    </source>
</evidence>
<name>A0A7V5H388_CALAY</name>
<dbReference type="SUPFAM" id="SSF51230">
    <property type="entry name" value="Single hybrid motif"/>
    <property type="match status" value="1"/>
</dbReference>
<dbReference type="EMBL" id="DRTD01000347">
    <property type="protein sequence ID" value="HHE55051.1"/>
    <property type="molecule type" value="Genomic_DNA"/>
</dbReference>
<sequence>MKNFFFGLLILLIAWNCQKNEKFESTANKSINLWQKFELIKDTLNVDIPIEGKLLAWRKIDLISPTFARVISLMVEKNSHVKKGDLLLHLWPLKNNYGYTPLELFSPMDGIVAELYISLNDTIKQSELLLTLENRKNLTLRAKINSWQASFIKRNANVTLFHDTLKIKGAVLEVDKKDYWITV</sequence>
<dbReference type="AlphaFoldDB" id="A0A7V5H388"/>